<dbReference type="RefSeq" id="WP_126150018.1">
    <property type="nucleotide sequence ID" value="NZ_JBHTMH010000001.1"/>
</dbReference>
<sequence>MARFLTGIALVLFSLGLAVPAFAQILPFEVRGGVSATGVTDPGVNMFDPARLRDANVELLYTVPDLSAWAVLGELRPHLGGTMSFTGQENLIYGGLSWTVRAPLLPVWGEASLGGGWQSGALQPAGTPTRFGCAVVARAAATVGVDVLPGASVMATLSHLTDFGACNQPNNGRTDLGLRVGIRF</sequence>
<name>A0A447IAI5_9HYPH</name>
<protein>
    <submittedName>
        <fullName evidence="2">Lipid A 3-O-deacylase (PagL)</fullName>
    </submittedName>
</protein>
<evidence type="ECO:0000313" key="2">
    <source>
        <dbReference type="EMBL" id="VDS04434.1"/>
    </source>
</evidence>
<feature type="chain" id="PRO_5019157972" evidence="1">
    <location>
        <begin position="24"/>
        <end position="184"/>
    </location>
</feature>
<dbReference type="EMBL" id="UZWD01000023">
    <property type="protein sequence ID" value="VDS04434.1"/>
    <property type="molecule type" value="Genomic_DNA"/>
</dbReference>
<dbReference type="OrthoDB" id="8112769at2"/>
<keyword evidence="1" id="KW-0732">Signal</keyword>
<reference evidence="2 3" key="1">
    <citation type="submission" date="2018-12" db="EMBL/GenBank/DDBJ databases">
        <authorList>
            <person name="Criscuolo A."/>
        </authorList>
    </citation>
    <scope>NUCLEOTIDE SEQUENCE [LARGE SCALE GENOMIC DNA]</scope>
    <source>
        <strain evidence="2">ACIP1116281</strain>
    </source>
</reference>
<evidence type="ECO:0000256" key="1">
    <source>
        <dbReference type="SAM" id="SignalP"/>
    </source>
</evidence>
<proteinExistence type="predicted"/>
<feature type="signal peptide" evidence="1">
    <location>
        <begin position="1"/>
        <end position="23"/>
    </location>
</feature>
<gene>
    <name evidence="2" type="ORF">DEVEQU_01570</name>
</gene>
<accession>A0A447IAI5</accession>
<dbReference type="Proteomes" id="UP000268844">
    <property type="component" value="Unassembled WGS sequence"/>
</dbReference>
<organism evidence="2 3">
    <name type="scientific">Devosia equisanguinis</name>
    <dbReference type="NCBI Taxonomy" id="2490941"/>
    <lineage>
        <taxon>Bacteria</taxon>
        <taxon>Pseudomonadati</taxon>
        <taxon>Pseudomonadota</taxon>
        <taxon>Alphaproteobacteria</taxon>
        <taxon>Hyphomicrobiales</taxon>
        <taxon>Devosiaceae</taxon>
        <taxon>Devosia</taxon>
    </lineage>
</organism>
<keyword evidence="3" id="KW-1185">Reference proteome</keyword>
<dbReference type="AlphaFoldDB" id="A0A447IAI5"/>
<evidence type="ECO:0000313" key="3">
    <source>
        <dbReference type="Proteomes" id="UP000268844"/>
    </source>
</evidence>